<dbReference type="Proteomes" id="UP000258309">
    <property type="component" value="Unassembled WGS sequence"/>
</dbReference>
<name>A0A3E2GWQ9_SCYLI</name>
<dbReference type="AlphaFoldDB" id="A0A3E2GWQ9"/>
<dbReference type="STRING" id="5539.A0A3E2GWQ9"/>
<organism evidence="1 2">
    <name type="scientific">Scytalidium lignicola</name>
    <name type="common">Hyphomycete</name>
    <dbReference type="NCBI Taxonomy" id="5539"/>
    <lineage>
        <taxon>Eukaryota</taxon>
        <taxon>Fungi</taxon>
        <taxon>Dikarya</taxon>
        <taxon>Ascomycota</taxon>
        <taxon>Pezizomycotina</taxon>
        <taxon>Leotiomycetes</taxon>
        <taxon>Leotiomycetes incertae sedis</taxon>
        <taxon>Scytalidium</taxon>
    </lineage>
</organism>
<comment type="caution">
    <text evidence="1">The sequence shown here is derived from an EMBL/GenBank/DDBJ whole genome shotgun (WGS) entry which is preliminary data.</text>
</comment>
<dbReference type="EMBL" id="NCSJ02000325">
    <property type="protein sequence ID" value="RFU25550.1"/>
    <property type="molecule type" value="Genomic_DNA"/>
</dbReference>
<sequence>MAGVQFDDLNLEQQYDLWIAYAHTKTANIYMANETDRRYGPQGLHATSVMSGSFTSSLQRYQSDLEKNARAQDPRVADLMMSTTQGAATTVLAAVGSAFRNAGGVCLN</sequence>
<protein>
    <submittedName>
        <fullName evidence="1">Uncharacterized protein</fullName>
    </submittedName>
</protein>
<keyword evidence="2" id="KW-1185">Reference proteome</keyword>
<proteinExistence type="predicted"/>
<dbReference type="Gene3D" id="3.40.50.720">
    <property type="entry name" value="NAD(P)-binding Rossmann-like Domain"/>
    <property type="match status" value="1"/>
</dbReference>
<evidence type="ECO:0000313" key="1">
    <source>
        <dbReference type="EMBL" id="RFU25550.1"/>
    </source>
</evidence>
<dbReference type="InterPro" id="IPR036291">
    <property type="entry name" value="NAD(P)-bd_dom_sf"/>
</dbReference>
<feature type="non-terminal residue" evidence="1">
    <location>
        <position position="1"/>
    </location>
</feature>
<dbReference type="OrthoDB" id="191139at2759"/>
<feature type="non-terminal residue" evidence="1">
    <location>
        <position position="108"/>
    </location>
</feature>
<evidence type="ECO:0000313" key="2">
    <source>
        <dbReference type="Proteomes" id="UP000258309"/>
    </source>
</evidence>
<gene>
    <name evidence="1" type="ORF">B7463_g10789</name>
</gene>
<accession>A0A3E2GWQ9</accession>
<dbReference type="SUPFAM" id="SSF51735">
    <property type="entry name" value="NAD(P)-binding Rossmann-fold domains"/>
    <property type="match status" value="1"/>
</dbReference>
<reference evidence="1 2" key="1">
    <citation type="submission" date="2018-05" db="EMBL/GenBank/DDBJ databases">
        <title>Draft genome sequence of Scytalidium lignicola DSM 105466, a ubiquitous saprotrophic fungus.</title>
        <authorList>
            <person name="Buettner E."/>
            <person name="Gebauer A.M."/>
            <person name="Hofrichter M."/>
            <person name="Liers C."/>
            <person name="Kellner H."/>
        </authorList>
    </citation>
    <scope>NUCLEOTIDE SEQUENCE [LARGE SCALE GENOMIC DNA]</scope>
    <source>
        <strain evidence="1 2">DSM 105466</strain>
    </source>
</reference>